<evidence type="ECO:0000256" key="4">
    <source>
        <dbReference type="ARBA" id="ARBA00022806"/>
    </source>
</evidence>
<comment type="similarity">
    <text evidence="7 8">Belongs to the helicase family. Dicer subfamily.</text>
</comment>
<dbReference type="GO" id="GO:0003723">
    <property type="term" value="F:RNA binding"/>
    <property type="evidence" value="ECO:0007669"/>
    <property type="project" value="UniProtKB-UniRule"/>
</dbReference>
<dbReference type="Gramene" id="Kaladp0064s0011.1.v1.1">
    <property type="protein sequence ID" value="Kaladp0064s0011.1.v1.1"/>
    <property type="gene ID" value="Kaladp0064s0011.v1.1"/>
</dbReference>
<dbReference type="InterPro" id="IPR027417">
    <property type="entry name" value="P-loop_NTPase"/>
</dbReference>
<feature type="compositionally biased region" description="Basic and acidic residues" evidence="9">
    <location>
        <begin position="8"/>
        <end position="21"/>
    </location>
</feature>
<accession>A0A7N0UF06</accession>
<evidence type="ECO:0000256" key="5">
    <source>
        <dbReference type="ARBA" id="ARBA00022840"/>
    </source>
</evidence>
<dbReference type="InterPro" id="IPR001650">
    <property type="entry name" value="Helicase_C-like"/>
</dbReference>
<dbReference type="Pfam" id="PF03368">
    <property type="entry name" value="Dicer_dimer"/>
    <property type="match status" value="1"/>
</dbReference>
<dbReference type="PANTHER" id="PTHR14950:SF15">
    <property type="entry name" value="DICER-LIKE PROTEIN 4"/>
    <property type="match status" value="1"/>
</dbReference>
<evidence type="ECO:0000256" key="7">
    <source>
        <dbReference type="ARBA" id="ARBA00035116"/>
    </source>
</evidence>
<dbReference type="InterPro" id="IPR014001">
    <property type="entry name" value="Helicase_ATP-bd"/>
</dbReference>
<dbReference type="Pfam" id="PF00271">
    <property type="entry name" value="Helicase_C"/>
    <property type="match status" value="1"/>
</dbReference>
<feature type="domain" description="PAZ" evidence="11">
    <location>
        <begin position="863"/>
        <end position="982"/>
    </location>
</feature>
<evidence type="ECO:0000313" key="16">
    <source>
        <dbReference type="Proteomes" id="UP000594263"/>
    </source>
</evidence>
<dbReference type="CDD" id="cd00593">
    <property type="entry name" value="RIBOc"/>
    <property type="match status" value="1"/>
</dbReference>
<dbReference type="InterPro" id="IPR000999">
    <property type="entry name" value="RNase_III_dom"/>
</dbReference>
<dbReference type="Gene3D" id="1.10.1520.10">
    <property type="entry name" value="Ribonuclease III domain"/>
    <property type="match status" value="2"/>
</dbReference>
<evidence type="ECO:0000256" key="8">
    <source>
        <dbReference type="PROSITE-ProRule" id="PRU00657"/>
    </source>
</evidence>
<dbReference type="SUPFAM" id="SSF69065">
    <property type="entry name" value="RNase III domain-like"/>
    <property type="match status" value="1"/>
</dbReference>
<name>A0A7N0UF06_KALFE</name>
<protein>
    <recommendedName>
        <fullName evidence="17">Dicer-like protein 4</fullName>
    </recommendedName>
</protein>
<dbReference type="PROSITE" id="PS50821">
    <property type="entry name" value="PAZ"/>
    <property type="match status" value="1"/>
</dbReference>
<dbReference type="SMART" id="SM00535">
    <property type="entry name" value="RIBOc"/>
    <property type="match status" value="1"/>
</dbReference>
<evidence type="ECO:0000256" key="9">
    <source>
        <dbReference type="SAM" id="MobiDB-lite"/>
    </source>
</evidence>
<reference evidence="15" key="1">
    <citation type="submission" date="2021-01" db="UniProtKB">
        <authorList>
            <consortium name="EnsemblPlants"/>
        </authorList>
    </citation>
    <scope>IDENTIFICATION</scope>
</reference>
<keyword evidence="5" id="KW-0067">ATP-binding</keyword>
<dbReference type="Proteomes" id="UP000594263">
    <property type="component" value="Unplaced"/>
</dbReference>
<dbReference type="PROSITE" id="PS51194">
    <property type="entry name" value="HELICASE_CTER"/>
    <property type="match status" value="1"/>
</dbReference>
<dbReference type="SUPFAM" id="SSF54768">
    <property type="entry name" value="dsRNA-binding domain-like"/>
    <property type="match status" value="1"/>
</dbReference>
<dbReference type="EnsemblPlants" id="Kaladp0064s0011.1.v1.1">
    <property type="protein sequence ID" value="Kaladp0064s0011.1.v1.1"/>
    <property type="gene ID" value="Kaladp0064s0011.v1.1"/>
</dbReference>
<dbReference type="Gene3D" id="3.40.50.300">
    <property type="entry name" value="P-loop containing nucleotide triphosphate hydrolases"/>
    <property type="match status" value="2"/>
</dbReference>
<evidence type="ECO:0000313" key="15">
    <source>
        <dbReference type="EnsemblPlants" id="Kaladp0064s0011.1.v1.1"/>
    </source>
</evidence>
<dbReference type="SMART" id="SM00949">
    <property type="entry name" value="PAZ"/>
    <property type="match status" value="1"/>
</dbReference>
<comment type="cofactor">
    <cofactor evidence="1">
        <name>Mg(2+)</name>
        <dbReference type="ChEBI" id="CHEBI:18420"/>
    </cofactor>
</comment>
<dbReference type="InterPro" id="IPR038248">
    <property type="entry name" value="Dicer_dimer_sf"/>
</dbReference>
<dbReference type="GO" id="GO:0005737">
    <property type="term" value="C:cytoplasm"/>
    <property type="evidence" value="ECO:0007669"/>
    <property type="project" value="TreeGrafter"/>
</dbReference>
<keyword evidence="6 8" id="KW-0694">RNA-binding</keyword>
<dbReference type="FunFam" id="3.40.50.300:FF:000420">
    <property type="entry name" value="Endoribonuclease dicer-like 1"/>
    <property type="match status" value="1"/>
</dbReference>
<dbReference type="PANTHER" id="PTHR14950">
    <property type="entry name" value="DICER-RELATED"/>
    <property type="match status" value="1"/>
</dbReference>
<evidence type="ECO:0008006" key="17">
    <source>
        <dbReference type="Google" id="ProtNLM"/>
    </source>
</evidence>
<evidence type="ECO:0000256" key="6">
    <source>
        <dbReference type="ARBA" id="ARBA00022884"/>
    </source>
</evidence>
<evidence type="ECO:0000259" key="13">
    <source>
        <dbReference type="PROSITE" id="PS51194"/>
    </source>
</evidence>
<organism evidence="15 16">
    <name type="scientific">Kalanchoe fedtschenkoi</name>
    <name type="common">Lavender scallops</name>
    <name type="synonym">South American air plant</name>
    <dbReference type="NCBI Taxonomy" id="63787"/>
    <lineage>
        <taxon>Eukaryota</taxon>
        <taxon>Viridiplantae</taxon>
        <taxon>Streptophyta</taxon>
        <taxon>Embryophyta</taxon>
        <taxon>Tracheophyta</taxon>
        <taxon>Spermatophyta</taxon>
        <taxon>Magnoliopsida</taxon>
        <taxon>eudicotyledons</taxon>
        <taxon>Gunneridae</taxon>
        <taxon>Pentapetalae</taxon>
        <taxon>Saxifragales</taxon>
        <taxon>Crassulaceae</taxon>
        <taxon>Kalanchoe</taxon>
    </lineage>
</organism>
<dbReference type="GO" id="GO:0030422">
    <property type="term" value="P:siRNA processing"/>
    <property type="evidence" value="ECO:0007669"/>
    <property type="project" value="TreeGrafter"/>
</dbReference>
<dbReference type="CDD" id="cd18034">
    <property type="entry name" value="DEXHc_dicer"/>
    <property type="match status" value="1"/>
</dbReference>
<dbReference type="PROSITE" id="PS51192">
    <property type="entry name" value="HELICASE_ATP_BIND_1"/>
    <property type="match status" value="1"/>
</dbReference>
<dbReference type="GO" id="GO:0004386">
    <property type="term" value="F:helicase activity"/>
    <property type="evidence" value="ECO:0007669"/>
    <property type="project" value="UniProtKB-KW"/>
</dbReference>
<evidence type="ECO:0000256" key="3">
    <source>
        <dbReference type="ARBA" id="ARBA00022801"/>
    </source>
</evidence>
<evidence type="ECO:0000259" key="10">
    <source>
        <dbReference type="PROSITE" id="PS50142"/>
    </source>
</evidence>
<dbReference type="InterPro" id="IPR011545">
    <property type="entry name" value="DEAD/DEAH_box_helicase_dom"/>
</dbReference>
<keyword evidence="16" id="KW-1185">Reference proteome</keyword>
<dbReference type="Gene3D" id="3.30.160.20">
    <property type="match status" value="1"/>
</dbReference>
<evidence type="ECO:0000259" key="11">
    <source>
        <dbReference type="PROSITE" id="PS50821"/>
    </source>
</evidence>
<dbReference type="AlphaFoldDB" id="A0A7N0UF06"/>
<feature type="domain" description="Helicase C-terminal" evidence="13">
    <location>
        <begin position="407"/>
        <end position="568"/>
    </location>
</feature>
<feature type="domain" description="Helicase ATP-binding" evidence="12">
    <location>
        <begin position="62"/>
        <end position="224"/>
    </location>
</feature>
<dbReference type="InterPro" id="IPR005034">
    <property type="entry name" value="Dicer_dimerisation"/>
</dbReference>
<dbReference type="GO" id="GO:0004525">
    <property type="term" value="F:ribonuclease III activity"/>
    <property type="evidence" value="ECO:0007669"/>
    <property type="project" value="InterPro"/>
</dbReference>
<evidence type="ECO:0000259" key="12">
    <source>
        <dbReference type="PROSITE" id="PS51192"/>
    </source>
</evidence>
<dbReference type="SMART" id="SM00358">
    <property type="entry name" value="DSRM"/>
    <property type="match status" value="1"/>
</dbReference>
<keyword evidence="4" id="KW-0347">Helicase</keyword>
<evidence type="ECO:0000256" key="2">
    <source>
        <dbReference type="ARBA" id="ARBA00022741"/>
    </source>
</evidence>
<feature type="domain" description="RNase III" evidence="10">
    <location>
        <begin position="1041"/>
        <end position="1118"/>
    </location>
</feature>
<sequence>MAHGDAVAAKDDRTSAAHADAKPYSTMMINRPRKGKDPELAEPASCTEKDPRKIARRYQIELCKKALTENVIVYLGTGCGKTHIAVLLIYEMGHLIRKPQKQICVFLATTVALAEQQAKAIKDSIDFKVGIFCGGTKGLSNHHNWEKEIQQYEVFVMTPQILLRNLNHCFMTMELIALLILDECHHAQAQSNHPYAEIMKVFYDTHVQNRPRIFGMTASPIVGKGASNPVDMPKCINSLENTLDAKIYTVEEMDELKNFFTSPKVKIYHYGPVTNTTSTIHLTYVSRLTEIKSQCVSLLSQNQAASFDLKSLQLIKKSIRRVHDNLISCLENLGIWGALQACQILLSGDMSEHNELIETEVNFEGNSLRNSYISKAASVLSAECVKDAFQSDLSCVEVLKEPFFSRKLLRLLGILSTFRLQTNMKCIIFVNRIVNARSLCYILQNLKFLASWKCNFLVGVHSGLKSASRQTMNTTIDMFRSDKLNLLVATKVGEEGLDIQTCCLVIRFDLPETVASFIQSRGRARMPHSEYAFLVDSGNQKEIDLVNNFLNDENRMNNEVVARSSKESYVEPLEKVYRVDSSGACITAGYSVTLLHRYCSMLPHDEHFIPRPEFYFFDDTEGAVCHLLFPANASINLVVSSPQSSIEEAKKDASLKACKELHKLGIFNDYLLPNNEKDVKGDILSVKDGIDYSNDVDSRVELHEMLVPSALAESCSNLSGTVSLYSYFVNFLPAQNDRMYKAFGLFIKKALSEDALTLKIDLHLSHGRSVITEFIPSGIIDFDKEKLLQAHNFQEMYFKVILERSEFFSEYVPLGKSFKTQSGVLASYLLLPVLNQSGNHTLTVDWPAILRCLSSPIFKAPLDVNGVVAPGTNLKLFNCVASLYDIKDSLVFVPYKSAFFFVSDILHDKNGWSPYKGPINIVEHFSQKCSINLLCPEQPLLKAKQLFCLHNLLCDRGQGCTEAQELEEHFFEIPPELCQLKILGFSKDMGSSLSLLPSVMHRLENVLVAAELKQLFSSSFAEGSEITVPRILEALTTEKCNERISLERLEVLGDAFLKFSIGRHLFLKYDALDEGGLTRMRSKTVSNSNLYELAIKKNLQVLGDLMESCIGAVYLDTGFDLKYVWRMMHSLLEPVMRFSSFQISPIRELKELCQCHKWKVEFNTTKVGNIFSVEAVVTGKNISAATCVANHSQKDGIRNAAQEVCMRLKVRILYELVERQKRRI</sequence>
<keyword evidence="3" id="KW-0378">Hydrolase</keyword>
<feature type="domain" description="Dicer dsRNA-binding fold" evidence="14">
    <location>
        <begin position="591"/>
        <end position="681"/>
    </location>
</feature>
<dbReference type="InterPro" id="IPR036389">
    <property type="entry name" value="RNase_III_sf"/>
</dbReference>
<dbReference type="FunFam" id="3.40.50.300:FF:000705">
    <property type="entry name" value="Endoribonuclease dicer-like protein"/>
    <property type="match status" value="1"/>
</dbReference>
<evidence type="ECO:0000256" key="1">
    <source>
        <dbReference type="ARBA" id="ARBA00001946"/>
    </source>
</evidence>
<dbReference type="Gene3D" id="2.170.260.10">
    <property type="entry name" value="paz domain"/>
    <property type="match status" value="1"/>
</dbReference>
<dbReference type="GO" id="GO:0005524">
    <property type="term" value="F:ATP binding"/>
    <property type="evidence" value="ECO:0007669"/>
    <property type="project" value="UniProtKB-KW"/>
</dbReference>
<keyword evidence="2" id="KW-0547">Nucleotide-binding</keyword>
<dbReference type="SUPFAM" id="SSF52540">
    <property type="entry name" value="P-loop containing nucleoside triphosphate hydrolases"/>
    <property type="match status" value="1"/>
</dbReference>
<dbReference type="PROSITE" id="PS50142">
    <property type="entry name" value="RNASE_3_2"/>
    <property type="match status" value="1"/>
</dbReference>
<dbReference type="InterPro" id="IPR014720">
    <property type="entry name" value="dsRBD_dom"/>
</dbReference>
<feature type="region of interest" description="Disordered" evidence="9">
    <location>
        <begin position="1"/>
        <end position="48"/>
    </location>
</feature>
<dbReference type="PROSITE" id="PS51327">
    <property type="entry name" value="DICER_DSRBF"/>
    <property type="match status" value="1"/>
</dbReference>
<evidence type="ECO:0000259" key="14">
    <source>
        <dbReference type="PROSITE" id="PS51327"/>
    </source>
</evidence>
<proteinExistence type="inferred from homology"/>
<dbReference type="Pfam" id="PF00270">
    <property type="entry name" value="DEAD"/>
    <property type="match status" value="1"/>
</dbReference>
<dbReference type="SMART" id="SM00487">
    <property type="entry name" value="DEXDc"/>
    <property type="match status" value="1"/>
</dbReference>
<dbReference type="FunFam" id="3.30.160.380:FF:000001">
    <property type="entry name" value="Endoribonuclease dicer-like 1"/>
    <property type="match status" value="1"/>
</dbReference>
<dbReference type="InterPro" id="IPR003100">
    <property type="entry name" value="PAZ_dom"/>
</dbReference>
<dbReference type="Pfam" id="PF00636">
    <property type="entry name" value="Ribonuclease_3"/>
    <property type="match status" value="1"/>
</dbReference>
<dbReference type="Gene3D" id="3.30.160.380">
    <property type="entry name" value="Dicer dimerisation domain"/>
    <property type="match status" value="1"/>
</dbReference>
<dbReference type="OMA" id="KCNERIS"/>
<dbReference type="SMART" id="SM00490">
    <property type="entry name" value="HELICc"/>
    <property type="match status" value="1"/>
</dbReference>
<dbReference type="GO" id="GO:0005634">
    <property type="term" value="C:nucleus"/>
    <property type="evidence" value="ECO:0007669"/>
    <property type="project" value="TreeGrafter"/>
</dbReference>